<proteinExistence type="predicted"/>
<keyword evidence="1" id="KW-0472">Membrane</keyword>
<keyword evidence="3" id="KW-1185">Reference proteome</keyword>
<evidence type="ECO:0000313" key="3">
    <source>
        <dbReference type="Proteomes" id="UP000298337"/>
    </source>
</evidence>
<dbReference type="OrthoDB" id="886209at2"/>
<dbReference type="EMBL" id="SRLA01000003">
    <property type="protein sequence ID" value="TGE06630.1"/>
    <property type="molecule type" value="Genomic_DNA"/>
</dbReference>
<sequence>MLHFPHIISPKAHAYFDAGAFPAILGLAAWMWRRNRKAATLIAANGLLEGTTAALTNFPPPGPFPIFSFRTHIRIGLVGAPVFLAVSSLVPGIPWRHRQVVLGLGILPVLLNGLSTPHSSRSTNR</sequence>
<evidence type="ECO:0000256" key="1">
    <source>
        <dbReference type="SAM" id="Phobius"/>
    </source>
</evidence>
<protein>
    <submittedName>
        <fullName evidence="2">Uncharacterized protein</fullName>
    </submittedName>
</protein>
<feature type="transmembrane region" description="Helical" evidence="1">
    <location>
        <begin position="99"/>
        <end position="115"/>
    </location>
</feature>
<dbReference type="Proteomes" id="UP000298337">
    <property type="component" value="Unassembled WGS sequence"/>
</dbReference>
<gene>
    <name evidence="2" type="ORF">EU556_17510</name>
</gene>
<reference evidence="2 3" key="1">
    <citation type="submission" date="2019-04" db="EMBL/GenBank/DDBJ databases">
        <authorList>
            <person name="Feng G."/>
            <person name="Zhang J."/>
            <person name="Zhu H."/>
        </authorList>
    </citation>
    <scope>NUCLEOTIDE SEQUENCE [LARGE SCALE GENOMIC DNA]</scope>
    <source>
        <strain evidence="2 3">92R-1</strain>
    </source>
</reference>
<organism evidence="2 3">
    <name type="scientific">Hymenobacter fodinae</name>
    <dbReference type="NCBI Taxonomy" id="2510796"/>
    <lineage>
        <taxon>Bacteria</taxon>
        <taxon>Pseudomonadati</taxon>
        <taxon>Bacteroidota</taxon>
        <taxon>Cytophagia</taxon>
        <taxon>Cytophagales</taxon>
        <taxon>Hymenobacteraceae</taxon>
        <taxon>Hymenobacter</taxon>
    </lineage>
</organism>
<name>A0A4Z0P5D3_9BACT</name>
<keyword evidence="1" id="KW-0812">Transmembrane</keyword>
<keyword evidence="1" id="KW-1133">Transmembrane helix</keyword>
<accession>A0A4Z0P5D3</accession>
<dbReference type="RefSeq" id="WP_135435401.1">
    <property type="nucleotide sequence ID" value="NZ_SRLA01000003.1"/>
</dbReference>
<comment type="caution">
    <text evidence="2">The sequence shown here is derived from an EMBL/GenBank/DDBJ whole genome shotgun (WGS) entry which is preliminary data.</text>
</comment>
<dbReference type="AlphaFoldDB" id="A0A4Z0P5D3"/>
<feature type="transmembrane region" description="Helical" evidence="1">
    <location>
        <begin position="12"/>
        <end position="32"/>
    </location>
</feature>
<feature type="transmembrane region" description="Helical" evidence="1">
    <location>
        <begin position="75"/>
        <end position="93"/>
    </location>
</feature>
<evidence type="ECO:0000313" key="2">
    <source>
        <dbReference type="EMBL" id="TGE06630.1"/>
    </source>
</evidence>